<dbReference type="InterPro" id="IPR016181">
    <property type="entry name" value="Acyl_CoA_acyltransferase"/>
</dbReference>
<proteinExistence type="inferred from homology"/>
<comment type="function">
    <text evidence="1">Ornithine decarboxylase (ODC) antizyme protein that negatively regulates ODC activity and intracellular polyamine biosynthesis in response to increased intracellular polyamine levels. Binds to ODC monomers, inhibiting the assembly of the functional ODC homodimer, and targets the monomers for ubiquitin-independent proteolytic destruction by the 26S proteasome.</text>
</comment>
<dbReference type="GO" id="GO:0008073">
    <property type="term" value="F:ornithine decarboxylase inhibitor activity"/>
    <property type="evidence" value="ECO:0007669"/>
    <property type="project" value="InterPro"/>
</dbReference>
<dbReference type="GO" id="GO:0005634">
    <property type="term" value="C:nucleus"/>
    <property type="evidence" value="ECO:0007669"/>
    <property type="project" value="TreeGrafter"/>
</dbReference>
<gene>
    <name evidence="7" type="ORF">CC80DRAFT_588158</name>
</gene>
<feature type="compositionally biased region" description="Low complexity" evidence="6">
    <location>
        <begin position="1"/>
        <end position="12"/>
    </location>
</feature>
<reference evidence="7" key="1">
    <citation type="journal article" date="2020" name="Stud. Mycol.">
        <title>101 Dothideomycetes genomes: a test case for predicting lifestyles and emergence of pathogens.</title>
        <authorList>
            <person name="Haridas S."/>
            <person name="Albert R."/>
            <person name="Binder M."/>
            <person name="Bloem J."/>
            <person name="Labutti K."/>
            <person name="Salamov A."/>
            <person name="Andreopoulos B."/>
            <person name="Baker S."/>
            <person name="Barry K."/>
            <person name="Bills G."/>
            <person name="Bluhm B."/>
            <person name="Cannon C."/>
            <person name="Castanera R."/>
            <person name="Culley D."/>
            <person name="Daum C."/>
            <person name="Ezra D."/>
            <person name="Gonzalez J."/>
            <person name="Henrissat B."/>
            <person name="Kuo A."/>
            <person name="Liang C."/>
            <person name="Lipzen A."/>
            <person name="Lutzoni F."/>
            <person name="Magnuson J."/>
            <person name="Mondo S."/>
            <person name="Nolan M."/>
            <person name="Ohm R."/>
            <person name="Pangilinan J."/>
            <person name="Park H.-J."/>
            <person name="Ramirez L."/>
            <person name="Alfaro M."/>
            <person name="Sun H."/>
            <person name="Tritt A."/>
            <person name="Yoshinaga Y."/>
            <person name="Zwiers L.-H."/>
            <person name="Turgeon B."/>
            <person name="Goodwin S."/>
            <person name="Spatafora J."/>
            <person name="Crous P."/>
            <person name="Grigoriev I."/>
        </authorList>
    </citation>
    <scope>NUCLEOTIDE SEQUENCE</scope>
    <source>
        <strain evidence="7">CBS 675.92</strain>
    </source>
</reference>
<protein>
    <recommendedName>
        <fullName evidence="4">Ornithine decarboxylase antizyme</fullName>
    </recommendedName>
</protein>
<feature type="region of interest" description="Disordered" evidence="6">
    <location>
        <begin position="1"/>
        <end position="23"/>
    </location>
</feature>
<name>A0A6A5UJ84_9PLEO</name>
<organism evidence="7 8">
    <name type="scientific">Byssothecium circinans</name>
    <dbReference type="NCBI Taxonomy" id="147558"/>
    <lineage>
        <taxon>Eukaryota</taxon>
        <taxon>Fungi</taxon>
        <taxon>Dikarya</taxon>
        <taxon>Ascomycota</taxon>
        <taxon>Pezizomycotina</taxon>
        <taxon>Dothideomycetes</taxon>
        <taxon>Pleosporomycetidae</taxon>
        <taxon>Pleosporales</taxon>
        <taxon>Massarineae</taxon>
        <taxon>Massarinaceae</taxon>
        <taxon>Byssothecium</taxon>
    </lineage>
</organism>
<evidence type="ECO:0000313" key="7">
    <source>
        <dbReference type="EMBL" id="KAF1963842.1"/>
    </source>
</evidence>
<keyword evidence="5" id="KW-0688">Ribosomal frameshifting</keyword>
<dbReference type="PANTHER" id="PTHR10279">
    <property type="entry name" value="ORNITHINE DECARBOXYLASE ANTIZYME"/>
    <property type="match status" value="1"/>
</dbReference>
<dbReference type="Gene3D" id="3.40.630.60">
    <property type="match status" value="1"/>
</dbReference>
<dbReference type="GO" id="GO:0045732">
    <property type="term" value="P:positive regulation of protein catabolic process"/>
    <property type="evidence" value="ECO:0007669"/>
    <property type="project" value="TreeGrafter"/>
</dbReference>
<accession>A0A6A5UJ84</accession>
<evidence type="ECO:0000256" key="6">
    <source>
        <dbReference type="SAM" id="MobiDB-lite"/>
    </source>
</evidence>
<dbReference type="GO" id="GO:0075523">
    <property type="term" value="P:viral translational frameshifting"/>
    <property type="evidence" value="ECO:0007669"/>
    <property type="project" value="UniProtKB-KW"/>
</dbReference>
<keyword evidence="8" id="KW-1185">Reference proteome</keyword>
<dbReference type="SUPFAM" id="SSF55729">
    <property type="entry name" value="Acyl-CoA N-acyltransferases (Nat)"/>
    <property type="match status" value="1"/>
</dbReference>
<comment type="similarity">
    <text evidence="2">Belongs to the ODC antizyme family.</text>
</comment>
<dbReference type="Proteomes" id="UP000800035">
    <property type="component" value="Unassembled WGS sequence"/>
</dbReference>
<evidence type="ECO:0000256" key="3">
    <source>
        <dbReference type="ARBA" id="ARBA00011486"/>
    </source>
</evidence>
<dbReference type="OrthoDB" id="5959761at2759"/>
<dbReference type="Pfam" id="PF02100">
    <property type="entry name" value="ODC_AZ"/>
    <property type="match status" value="1"/>
</dbReference>
<sequence length="235" mass="25914">MANVRASAYVGAPSPPPSPPLAARHASAAKLTGGWARRGGAAYTIKEECERLFCETLSSVFLGEGNLVRQDSLVMGVHNTTVSADNDYGFDVRHADRIMDSPPALAVRDMDKVNMEAGDGMVKDWIEVWDYVGGIRFRGFVVENDGEKTLFVFFDETVIGGKIKAGLMALLELCEVDYFSCSRLIVSIDRQTETSVMDALVKDLGWIGFNFSTLSDFTDQKDIVSDRWVFMAMET</sequence>
<evidence type="ECO:0000256" key="5">
    <source>
        <dbReference type="ARBA" id="ARBA00022758"/>
    </source>
</evidence>
<evidence type="ECO:0000256" key="4">
    <source>
        <dbReference type="ARBA" id="ARBA00017712"/>
    </source>
</evidence>
<evidence type="ECO:0000256" key="2">
    <source>
        <dbReference type="ARBA" id="ARBA00008796"/>
    </source>
</evidence>
<dbReference type="GO" id="GO:0005737">
    <property type="term" value="C:cytoplasm"/>
    <property type="evidence" value="ECO:0007669"/>
    <property type="project" value="TreeGrafter"/>
</dbReference>
<dbReference type="InterPro" id="IPR038581">
    <property type="entry name" value="ODC_AZ_sf"/>
</dbReference>
<dbReference type="PANTHER" id="PTHR10279:SF10">
    <property type="entry name" value="ORNITHINE DECARBOXYLASE ANTIZYME"/>
    <property type="match status" value="1"/>
</dbReference>
<dbReference type="InterPro" id="IPR002993">
    <property type="entry name" value="ODC_AZ"/>
</dbReference>
<comment type="subunit">
    <text evidence="3">Interacts with ODC and thereby sterically blocks ODC homodimerization.</text>
</comment>
<dbReference type="AlphaFoldDB" id="A0A6A5UJ84"/>
<evidence type="ECO:0000313" key="8">
    <source>
        <dbReference type="Proteomes" id="UP000800035"/>
    </source>
</evidence>
<evidence type="ECO:0000256" key="1">
    <source>
        <dbReference type="ARBA" id="ARBA00002307"/>
    </source>
</evidence>
<dbReference type="EMBL" id="ML976977">
    <property type="protein sequence ID" value="KAF1963842.1"/>
    <property type="molecule type" value="Genomic_DNA"/>
</dbReference>